<dbReference type="PROSITE" id="PS00934">
    <property type="entry name" value="GLYOXALASE_I_1"/>
    <property type="match status" value="1"/>
</dbReference>
<gene>
    <name evidence="9" type="primary">mce</name>
    <name evidence="9" type="ORF">JZ786_14720</name>
</gene>
<keyword evidence="10" id="KW-1185">Reference proteome</keyword>
<dbReference type="Pfam" id="PF02310">
    <property type="entry name" value="B12-binding"/>
    <property type="match status" value="1"/>
</dbReference>
<dbReference type="GO" id="GO:0046872">
    <property type="term" value="F:metal ion binding"/>
    <property type="evidence" value="ECO:0007669"/>
    <property type="project" value="UniProtKB-KW"/>
</dbReference>
<dbReference type="GO" id="GO:0004462">
    <property type="term" value="F:lactoylglutathione lyase activity"/>
    <property type="evidence" value="ECO:0007669"/>
    <property type="project" value="InterPro"/>
</dbReference>
<evidence type="ECO:0000259" key="8">
    <source>
        <dbReference type="PROSITE" id="PS51819"/>
    </source>
</evidence>
<keyword evidence="5 9" id="KW-0413">Isomerase</keyword>
<dbReference type="KEGG" id="afx:JZ786_14720"/>
<keyword evidence="6" id="KW-0170">Cobalt</keyword>
<feature type="domain" description="B12-binding" evidence="7">
    <location>
        <begin position="4"/>
        <end position="136"/>
    </location>
</feature>
<name>A0A9X7VVD5_9BACL</name>
<dbReference type="InterPro" id="IPR036724">
    <property type="entry name" value="Cobalamin-bd_sf"/>
</dbReference>
<dbReference type="Proteomes" id="UP000663505">
    <property type="component" value="Chromosome"/>
</dbReference>
<dbReference type="InterPro" id="IPR006158">
    <property type="entry name" value="Cobalamin-bd"/>
</dbReference>
<dbReference type="NCBIfam" id="TIGR00640">
    <property type="entry name" value="acid_CoA_mut_C"/>
    <property type="match status" value="1"/>
</dbReference>
<protein>
    <submittedName>
        <fullName evidence="9">Methylmalonyl-CoA epimerase</fullName>
        <ecNumber evidence="9">5.1.99.1</ecNumber>
    </submittedName>
</protein>
<keyword evidence="4" id="KW-0479">Metal-binding</keyword>
<dbReference type="CDD" id="cd07249">
    <property type="entry name" value="MMCE"/>
    <property type="match status" value="1"/>
</dbReference>
<evidence type="ECO:0000256" key="4">
    <source>
        <dbReference type="ARBA" id="ARBA00022723"/>
    </source>
</evidence>
<organism evidence="9 10">
    <name type="scientific">Alicyclobacillus mengziensis</name>
    <dbReference type="NCBI Taxonomy" id="2931921"/>
    <lineage>
        <taxon>Bacteria</taxon>
        <taxon>Bacillati</taxon>
        <taxon>Bacillota</taxon>
        <taxon>Bacilli</taxon>
        <taxon>Bacillales</taxon>
        <taxon>Alicyclobacillaceae</taxon>
        <taxon>Alicyclobacillus</taxon>
    </lineage>
</organism>
<dbReference type="RefSeq" id="WP_206655166.1">
    <property type="nucleotide sequence ID" value="NZ_CP071182.1"/>
</dbReference>
<evidence type="ECO:0000256" key="5">
    <source>
        <dbReference type="ARBA" id="ARBA00023235"/>
    </source>
</evidence>
<dbReference type="PROSITE" id="PS51332">
    <property type="entry name" value="B12_BINDING"/>
    <property type="match status" value="1"/>
</dbReference>
<sequence length="284" mass="30131">MGYPIRVLVAKPGLDGHDRGALVIAQGLRDEGMEVIYTGLRQTPAQIVSTALQEDVSCIGLSSLSGAHMELFPEVARLLREQGADDILLVGGGVIPDVDIAPLKAAGIAEVFTPGTRIEQVAAFIRSHVQTRDLPDEGGDFPFVKGIDHIGIAVSNATAAVPFYTQGLGFSVTHEEVIQDQGVKTIFLPVGTVQIELLEPTREDSPIAKFLAARGPGLHHIAYAVDSVEGAIAHAKSLGYRLIDETPRSGGQGKLIAFLHPKTTSGVLTEFCQHTSVRGDDKSS</sequence>
<evidence type="ECO:0000259" key="7">
    <source>
        <dbReference type="PROSITE" id="PS51332"/>
    </source>
</evidence>
<dbReference type="SUPFAM" id="SSF52242">
    <property type="entry name" value="Cobalamin (vitamin B12)-binding domain"/>
    <property type="match status" value="1"/>
</dbReference>
<dbReference type="InterPro" id="IPR006159">
    <property type="entry name" value="Acid_CoA_mut_C"/>
</dbReference>
<evidence type="ECO:0000256" key="1">
    <source>
        <dbReference type="ARBA" id="ARBA00001922"/>
    </source>
</evidence>
<dbReference type="GO" id="GO:0046491">
    <property type="term" value="P:L-methylmalonyl-CoA metabolic process"/>
    <property type="evidence" value="ECO:0007669"/>
    <property type="project" value="TreeGrafter"/>
</dbReference>
<dbReference type="AlphaFoldDB" id="A0A9X7VVD5"/>
<dbReference type="EC" id="5.1.99.1" evidence="9"/>
<feature type="domain" description="VOC" evidence="8">
    <location>
        <begin position="146"/>
        <end position="274"/>
    </location>
</feature>
<dbReference type="InterPro" id="IPR017515">
    <property type="entry name" value="MeMalonyl-CoA_epimerase"/>
</dbReference>
<dbReference type="GO" id="GO:0031419">
    <property type="term" value="F:cobalamin binding"/>
    <property type="evidence" value="ECO:0007669"/>
    <property type="project" value="UniProtKB-KW"/>
</dbReference>
<dbReference type="GO" id="GO:0004493">
    <property type="term" value="F:methylmalonyl-CoA epimerase activity"/>
    <property type="evidence" value="ECO:0007669"/>
    <property type="project" value="UniProtKB-EC"/>
</dbReference>
<dbReference type="InterPro" id="IPR037523">
    <property type="entry name" value="VOC_core"/>
</dbReference>
<dbReference type="CDD" id="cd02071">
    <property type="entry name" value="MM_CoA_mut_B12_BD"/>
    <property type="match status" value="1"/>
</dbReference>
<dbReference type="Pfam" id="PF13669">
    <property type="entry name" value="Glyoxalase_4"/>
    <property type="match status" value="1"/>
</dbReference>
<dbReference type="PANTHER" id="PTHR43048">
    <property type="entry name" value="METHYLMALONYL-COA EPIMERASE"/>
    <property type="match status" value="1"/>
</dbReference>
<dbReference type="InterPro" id="IPR051785">
    <property type="entry name" value="MMCE/EMCE_epimerase"/>
</dbReference>
<evidence type="ECO:0000256" key="3">
    <source>
        <dbReference type="ARBA" id="ARBA00022628"/>
    </source>
</evidence>
<evidence type="ECO:0000256" key="6">
    <source>
        <dbReference type="ARBA" id="ARBA00023285"/>
    </source>
</evidence>
<comment type="similarity">
    <text evidence="2">Belongs to the methylmalonyl-CoA epimerase family.</text>
</comment>
<dbReference type="EMBL" id="CP071182">
    <property type="protein sequence ID" value="QSO45793.1"/>
    <property type="molecule type" value="Genomic_DNA"/>
</dbReference>
<dbReference type="SUPFAM" id="SSF54593">
    <property type="entry name" value="Glyoxalase/Bleomycin resistance protein/Dihydroxybiphenyl dioxygenase"/>
    <property type="match status" value="1"/>
</dbReference>
<dbReference type="PANTHER" id="PTHR43048:SF3">
    <property type="entry name" value="METHYLMALONYL-COA EPIMERASE, MITOCHONDRIAL"/>
    <property type="match status" value="1"/>
</dbReference>
<dbReference type="InterPro" id="IPR029068">
    <property type="entry name" value="Glyas_Bleomycin-R_OHBP_Dase"/>
</dbReference>
<evidence type="ECO:0000313" key="10">
    <source>
        <dbReference type="Proteomes" id="UP000663505"/>
    </source>
</evidence>
<reference evidence="9 10" key="1">
    <citation type="submission" date="2021-02" db="EMBL/GenBank/DDBJ databases">
        <title>Alicyclobacillus curvatus sp. nov. and Alicyclobacillus mengziensis sp. nov., two acidophilic bacteria isolated from acid mine drainage.</title>
        <authorList>
            <person name="Huang Y."/>
        </authorList>
    </citation>
    <scope>NUCLEOTIDE SEQUENCE [LARGE SCALE GENOMIC DNA]</scope>
    <source>
        <strain evidence="9 10">S30H14</strain>
    </source>
</reference>
<dbReference type="InterPro" id="IPR018146">
    <property type="entry name" value="Glyoxalase_1_CS"/>
</dbReference>
<comment type="cofactor">
    <cofactor evidence="1">
        <name>adenosylcob(III)alamin</name>
        <dbReference type="ChEBI" id="CHEBI:18408"/>
    </cofactor>
</comment>
<dbReference type="NCBIfam" id="TIGR03081">
    <property type="entry name" value="metmalonyl_epim"/>
    <property type="match status" value="1"/>
</dbReference>
<evidence type="ECO:0000313" key="9">
    <source>
        <dbReference type="EMBL" id="QSO45793.1"/>
    </source>
</evidence>
<accession>A0A9X7VVD5</accession>
<evidence type="ECO:0000256" key="2">
    <source>
        <dbReference type="ARBA" id="ARBA00009308"/>
    </source>
</evidence>
<dbReference type="Gene3D" id="3.40.50.280">
    <property type="entry name" value="Cobalamin-binding domain"/>
    <property type="match status" value="1"/>
</dbReference>
<keyword evidence="3" id="KW-0846">Cobalamin</keyword>
<dbReference type="Gene3D" id="3.10.180.10">
    <property type="entry name" value="2,3-Dihydroxybiphenyl 1,2-Dioxygenase, domain 1"/>
    <property type="match status" value="1"/>
</dbReference>
<dbReference type="PROSITE" id="PS51819">
    <property type="entry name" value="VOC"/>
    <property type="match status" value="1"/>
</dbReference>
<proteinExistence type="inferred from homology"/>